<dbReference type="Pfam" id="PF01726">
    <property type="entry name" value="LexA_DNA_bind"/>
    <property type="match status" value="1"/>
</dbReference>
<name>A0A917C7J8_9BACL</name>
<dbReference type="Proteomes" id="UP000637643">
    <property type="component" value="Unassembled WGS sequence"/>
</dbReference>
<keyword evidence="3" id="KW-1185">Reference proteome</keyword>
<dbReference type="GO" id="GO:0004252">
    <property type="term" value="F:serine-type endopeptidase activity"/>
    <property type="evidence" value="ECO:0007669"/>
    <property type="project" value="InterPro"/>
</dbReference>
<comment type="caution">
    <text evidence="2">The sequence shown here is derived from an EMBL/GenBank/DDBJ whole genome shotgun (WGS) entry which is preliminary data.</text>
</comment>
<dbReference type="InterPro" id="IPR036388">
    <property type="entry name" value="WH-like_DNA-bd_sf"/>
</dbReference>
<evidence type="ECO:0000313" key="2">
    <source>
        <dbReference type="EMBL" id="GGF72649.1"/>
    </source>
</evidence>
<dbReference type="PANTHER" id="PTHR33516">
    <property type="entry name" value="LEXA REPRESSOR"/>
    <property type="match status" value="1"/>
</dbReference>
<dbReference type="InterPro" id="IPR050077">
    <property type="entry name" value="LexA_repressor"/>
</dbReference>
<dbReference type="AlphaFoldDB" id="A0A917C7J8"/>
<protein>
    <recommendedName>
        <fullName evidence="1">LexA repressor DNA-binding domain-containing protein</fullName>
    </recommendedName>
</protein>
<gene>
    <name evidence="2" type="ORF">GCM10010912_17300</name>
</gene>
<dbReference type="EMBL" id="BMKR01000006">
    <property type="protein sequence ID" value="GGF72649.1"/>
    <property type="molecule type" value="Genomic_DNA"/>
</dbReference>
<reference evidence="2" key="1">
    <citation type="journal article" date="2014" name="Int. J. Syst. Evol. Microbiol.">
        <title>Complete genome sequence of Corynebacterium casei LMG S-19264T (=DSM 44701T), isolated from a smear-ripened cheese.</title>
        <authorList>
            <consortium name="US DOE Joint Genome Institute (JGI-PGF)"/>
            <person name="Walter F."/>
            <person name="Albersmeier A."/>
            <person name="Kalinowski J."/>
            <person name="Ruckert C."/>
        </authorList>
    </citation>
    <scope>NUCLEOTIDE SEQUENCE</scope>
    <source>
        <strain evidence="2">CGMCC 1.16134</strain>
    </source>
</reference>
<dbReference type="InterPro" id="IPR036390">
    <property type="entry name" value="WH_DNA-bd_sf"/>
</dbReference>
<proteinExistence type="predicted"/>
<dbReference type="PANTHER" id="PTHR33516:SF2">
    <property type="entry name" value="LEXA REPRESSOR-RELATED"/>
    <property type="match status" value="1"/>
</dbReference>
<dbReference type="GO" id="GO:0006508">
    <property type="term" value="P:proteolysis"/>
    <property type="evidence" value="ECO:0007669"/>
    <property type="project" value="InterPro"/>
</dbReference>
<reference evidence="2" key="2">
    <citation type="submission" date="2020-09" db="EMBL/GenBank/DDBJ databases">
        <authorList>
            <person name="Sun Q."/>
            <person name="Zhou Y."/>
        </authorList>
    </citation>
    <scope>NUCLEOTIDE SEQUENCE</scope>
    <source>
        <strain evidence="2">CGMCC 1.16134</strain>
    </source>
</reference>
<dbReference type="InterPro" id="IPR006199">
    <property type="entry name" value="LexA_DNA-bd_dom"/>
</dbReference>
<evidence type="ECO:0000259" key="1">
    <source>
        <dbReference type="Pfam" id="PF01726"/>
    </source>
</evidence>
<dbReference type="Gene3D" id="1.10.10.10">
    <property type="entry name" value="Winged helix-like DNA-binding domain superfamily/Winged helix DNA-binding domain"/>
    <property type="match status" value="1"/>
</dbReference>
<evidence type="ECO:0000313" key="3">
    <source>
        <dbReference type="Proteomes" id="UP000637643"/>
    </source>
</evidence>
<accession>A0A917C7J8</accession>
<feature type="domain" description="LexA repressor DNA-binding" evidence="1">
    <location>
        <begin position="1"/>
        <end position="65"/>
    </location>
</feature>
<sequence>MKPLSKRQYAALQAIIKLSEDHGYPPTVREIMKEIELTSSSTVQVLLDKLEAKGYIKREGKTPRALTVLIRA</sequence>
<organism evidence="2 3">
    <name type="scientific">Paenibacillus albidus</name>
    <dbReference type="NCBI Taxonomy" id="2041023"/>
    <lineage>
        <taxon>Bacteria</taxon>
        <taxon>Bacillati</taxon>
        <taxon>Bacillota</taxon>
        <taxon>Bacilli</taxon>
        <taxon>Bacillales</taxon>
        <taxon>Paenibacillaceae</taxon>
        <taxon>Paenibacillus</taxon>
    </lineage>
</organism>
<dbReference type="SUPFAM" id="SSF46785">
    <property type="entry name" value="Winged helix' DNA-binding domain"/>
    <property type="match status" value="1"/>
</dbReference>